<evidence type="ECO:0000256" key="3">
    <source>
        <dbReference type="ARBA" id="ARBA00022448"/>
    </source>
</evidence>
<dbReference type="AlphaFoldDB" id="A0A7X2D3S2"/>
<proteinExistence type="inferred from homology"/>
<feature type="transmembrane region" description="Helical" evidence="12">
    <location>
        <begin position="20"/>
        <end position="43"/>
    </location>
</feature>
<feature type="transmembrane region" description="Helical" evidence="12">
    <location>
        <begin position="98"/>
        <end position="121"/>
    </location>
</feature>
<accession>A0A7X2D3S2</accession>
<feature type="region of interest" description="Disordered" evidence="13">
    <location>
        <begin position="440"/>
        <end position="467"/>
    </location>
</feature>
<reference evidence="14 15" key="1">
    <citation type="submission" date="2019-10" db="EMBL/GenBank/DDBJ databases">
        <title>Draft whole-genome sequence of the purple nonsulfur photosynthetic bacterium Roseospira navarrensis DSM 15114.</title>
        <authorList>
            <person name="Kyndt J.A."/>
            <person name="Meyer T.E."/>
        </authorList>
    </citation>
    <scope>NUCLEOTIDE SEQUENCE [LARGE SCALE GENOMIC DNA]</scope>
    <source>
        <strain evidence="14 15">DSM 15114</strain>
    </source>
</reference>
<dbReference type="EMBL" id="WIVE01000052">
    <property type="protein sequence ID" value="MQX37704.1"/>
    <property type="molecule type" value="Genomic_DNA"/>
</dbReference>
<evidence type="ECO:0000256" key="9">
    <source>
        <dbReference type="ARBA" id="ARBA00022989"/>
    </source>
</evidence>
<evidence type="ECO:0000256" key="8">
    <source>
        <dbReference type="ARBA" id="ARBA00022982"/>
    </source>
</evidence>
<feature type="transmembrane region" description="Helical" evidence="12">
    <location>
        <begin position="55"/>
        <end position="78"/>
    </location>
</feature>
<feature type="transmembrane region" description="Helical" evidence="12">
    <location>
        <begin position="323"/>
        <end position="345"/>
    </location>
</feature>
<dbReference type="Pfam" id="PF01654">
    <property type="entry name" value="Cyt_bd_oxida_I"/>
    <property type="match status" value="1"/>
</dbReference>
<evidence type="ECO:0000256" key="7">
    <source>
        <dbReference type="ARBA" id="ARBA00022723"/>
    </source>
</evidence>
<dbReference type="RefSeq" id="WP_153345440.1">
    <property type="nucleotide sequence ID" value="NZ_WIVE01000052.1"/>
</dbReference>
<dbReference type="OrthoDB" id="9807042at2"/>
<dbReference type="GO" id="GO:0005886">
    <property type="term" value="C:plasma membrane"/>
    <property type="evidence" value="ECO:0007669"/>
    <property type="project" value="UniProtKB-SubCell"/>
</dbReference>
<evidence type="ECO:0000313" key="14">
    <source>
        <dbReference type="EMBL" id="MQX37704.1"/>
    </source>
</evidence>
<dbReference type="GO" id="GO:0020037">
    <property type="term" value="F:heme binding"/>
    <property type="evidence" value="ECO:0007669"/>
    <property type="project" value="TreeGrafter"/>
</dbReference>
<keyword evidence="5 12" id="KW-0349">Heme</keyword>
<dbReference type="GO" id="GO:0009055">
    <property type="term" value="F:electron transfer activity"/>
    <property type="evidence" value="ECO:0007669"/>
    <property type="project" value="UniProtKB-UniRule"/>
</dbReference>
<evidence type="ECO:0000256" key="1">
    <source>
        <dbReference type="ARBA" id="ARBA00004651"/>
    </source>
</evidence>
<comment type="subcellular location">
    <subcellularLocation>
        <location evidence="12">Cell inner membrane</location>
    </subcellularLocation>
    <subcellularLocation>
        <location evidence="1">Cell membrane</location>
        <topology evidence="1">Multi-pass membrane protein</topology>
    </subcellularLocation>
</comment>
<comment type="similarity">
    <text evidence="2 12">Belongs to the cytochrome ubiquinol oxidase subunit 1 family.</text>
</comment>
<keyword evidence="15" id="KW-1185">Reference proteome</keyword>
<evidence type="ECO:0000256" key="6">
    <source>
        <dbReference type="ARBA" id="ARBA00022692"/>
    </source>
</evidence>
<keyword evidence="4 12" id="KW-1003">Cell membrane</keyword>
<dbReference type="GO" id="GO:0070069">
    <property type="term" value="C:cytochrome complex"/>
    <property type="evidence" value="ECO:0007669"/>
    <property type="project" value="UniProtKB-UniRule"/>
</dbReference>
<feature type="transmembrane region" description="Helical" evidence="12">
    <location>
        <begin position="357"/>
        <end position="379"/>
    </location>
</feature>
<name>A0A7X2D3S2_9PROT</name>
<dbReference type="GO" id="GO:0019646">
    <property type="term" value="P:aerobic electron transport chain"/>
    <property type="evidence" value="ECO:0007669"/>
    <property type="project" value="InterPro"/>
</dbReference>
<dbReference type="InterPro" id="IPR002585">
    <property type="entry name" value="Cyt-d_ubiquinol_oxidase_su_1"/>
</dbReference>
<keyword evidence="11 12" id="KW-0472">Membrane</keyword>
<keyword evidence="9 12" id="KW-1133">Transmembrane helix</keyword>
<evidence type="ECO:0000256" key="5">
    <source>
        <dbReference type="ARBA" id="ARBA00022617"/>
    </source>
</evidence>
<sequence>MFGDLDPVLLARIQFGFTVAFHILFPTLTIGLAWFLVTVEALWLRTRDPVYKSMYMFWAKLFALAFGMGVVSGLVLSYQFGTNFSRFSEATGPVLGPLLSVEVLTAFFVEAGFIGVMLFGWQKVGDRLHFVATVLVGLGTLNSAFWVLAANSWMHTPAGVEWVDGIAVVQDWWAVIFNPSMPYRVAHMVMASFLTGAFVVAAVSAWYLVRGRHLDVARKGLSLGLLLAAILAPAQLFIGDAHGLNTKEHQPMKVAAMEGLWETERGAPLLLFAVPDQEAQKNRYAIGIPNMASLILTHEWTGEVKGLNEVALEDQPPVATVFYSFRIMLGIGVWMIALAAVGLWLRWKGGLFTNRWLHWACILTGPSGFVATIAGWMVAEVGRQPFTVYGVLRTADSVSPVVPEAVAVTLTLFVVVYSGLLLAFLWYAARVVRTGPPDPGVDAVEGSPKEPPPRTAVGATGAIHPAE</sequence>
<dbReference type="GO" id="GO:0016682">
    <property type="term" value="F:oxidoreductase activity, acting on diphenols and related substances as donors, oxygen as acceptor"/>
    <property type="evidence" value="ECO:0007669"/>
    <property type="project" value="TreeGrafter"/>
</dbReference>
<dbReference type="PANTHER" id="PTHR30365">
    <property type="entry name" value="CYTOCHROME D UBIQUINOL OXIDASE"/>
    <property type="match status" value="1"/>
</dbReference>
<dbReference type="PIRSF" id="PIRSF006446">
    <property type="entry name" value="Cyt_quinol_oxidase_1"/>
    <property type="match status" value="1"/>
</dbReference>
<keyword evidence="3 12" id="KW-0813">Transport</keyword>
<feature type="transmembrane region" description="Helical" evidence="12">
    <location>
        <begin position="221"/>
        <end position="238"/>
    </location>
</feature>
<keyword evidence="8 12" id="KW-0249">Electron transport</keyword>
<evidence type="ECO:0000256" key="10">
    <source>
        <dbReference type="ARBA" id="ARBA00023004"/>
    </source>
</evidence>
<feature type="transmembrane region" description="Helical" evidence="12">
    <location>
        <begin position="128"/>
        <end position="149"/>
    </location>
</feature>
<comment type="caution">
    <text evidence="14">The sequence shown here is derived from an EMBL/GenBank/DDBJ whole genome shotgun (WGS) entry which is preliminary data.</text>
</comment>
<evidence type="ECO:0000256" key="12">
    <source>
        <dbReference type="PIRNR" id="PIRNR006446"/>
    </source>
</evidence>
<evidence type="ECO:0000256" key="11">
    <source>
        <dbReference type="ARBA" id="ARBA00023136"/>
    </source>
</evidence>
<evidence type="ECO:0000256" key="4">
    <source>
        <dbReference type="ARBA" id="ARBA00022475"/>
    </source>
</evidence>
<dbReference type="PANTHER" id="PTHR30365:SF14">
    <property type="entry name" value="CYTOCHROME BD MENAQUINOL OXIDASE SUBUNIT I-RELATED"/>
    <property type="match status" value="1"/>
</dbReference>
<keyword evidence="6 12" id="KW-0812">Transmembrane</keyword>
<evidence type="ECO:0000256" key="13">
    <source>
        <dbReference type="SAM" id="MobiDB-lite"/>
    </source>
</evidence>
<evidence type="ECO:0000256" key="2">
    <source>
        <dbReference type="ARBA" id="ARBA00009819"/>
    </source>
</evidence>
<protein>
    <submittedName>
        <fullName evidence="14">Cytochrome ubiquinol oxidase subunit I</fullName>
    </submittedName>
</protein>
<organism evidence="14 15">
    <name type="scientific">Roseospira navarrensis</name>
    <dbReference type="NCBI Taxonomy" id="140058"/>
    <lineage>
        <taxon>Bacteria</taxon>
        <taxon>Pseudomonadati</taxon>
        <taxon>Pseudomonadota</taxon>
        <taxon>Alphaproteobacteria</taxon>
        <taxon>Rhodospirillales</taxon>
        <taxon>Rhodospirillaceae</taxon>
        <taxon>Roseospira</taxon>
    </lineage>
</organism>
<keyword evidence="10 12" id="KW-0408">Iron</keyword>
<gene>
    <name evidence="14" type="ORF">GHC57_14370</name>
</gene>
<evidence type="ECO:0000313" key="15">
    <source>
        <dbReference type="Proteomes" id="UP000434582"/>
    </source>
</evidence>
<feature type="transmembrane region" description="Helical" evidence="12">
    <location>
        <begin position="185"/>
        <end position="209"/>
    </location>
</feature>
<dbReference type="Proteomes" id="UP000434582">
    <property type="component" value="Unassembled WGS sequence"/>
</dbReference>
<keyword evidence="7 12" id="KW-0479">Metal-binding</keyword>
<feature type="transmembrane region" description="Helical" evidence="12">
    <location>
        <begin position="405"/>
        <end position="427"/>
    </location>
</feature>
<dbReference type="GO" id="GO:0046872">
    <property type="term" value="F:metal ion binding"/>
    <property type="evidence" value="ECO:0007669"/>
    <property type="project" value="UniProtKB-UniRule"/>
</dbReference>